<sequence>MSATQSKSNSTSSDNVNNRQSSNASEKATKNREKLKLKAMDRSFVTALVRLVLANDKLCVLVAKLQFALESDPLHPLYEHLDRVQTILTYLCAENPATKDQMRSELKQITAEYISPRPNVHTSNSLPNPNTYADTTVTSKRSASCESTVIEKRSLKRVRVGPYEKVVDFGNLTKEMQEGNASTIPNGHDGQATSFTPLATREQQLLQSSRMQRTCLTSGLNEIQEDNVPAVSNSLVADFIREQQLQHYSGFAPYANSFGTLYSSPPSYNSDDIA</sequence>
<comment type="caution">
    <text evidence="2">The sequence shown here is derived from an EMBL/GenBank/DDBJ whole genome shotgun (WGS) entry which is preliminary data.</text>
</comment>
<keyword evidence="3" id="KW-1185">Reference proteome</keyword>
<evidence type="ECO:0000313" key="2">
    <source>
        <dbReference type="EMBL" id="CAG8593150.1"/>
    </source>
</evidence>
<evidence type="ECO:0000256" key="1">
    <source>
        <dbReference type="SAM" id="MobiDB-lite"/>
    </source>
</evidence>
<accession>A0A9N9CAN3</accession>
<organism evidence="2 3">
    <name type="scientific">Paraglomus brasilianum</name>
    <dbReference type="NCBI Taxonomy" id="144538"/>
    <lineage>
        <taxon>Eukaryota</taxon>
        <taxon>Fungi</taxon>
        <taxon>Fungi incertae sedis</taxon>
        <taxon>Mucoromycota</taxon>
        <taxon>Glomeromycotina</taxon>
        <taxon>Glomeromycetes</taxon>
        <taxon>Paraglomerales</taxon>
        <taxon>Paraglomeraceae</taxon>
        <taxon>Paraglomus</taxon>
    </lineage>
</organism>
<gene>
    <name evidence="2" type="ORF">PBRASI_LOCUS7232</name>
</gene>
<feature type="region of interest" description="Disordered" evidence="1">
    <location>
        <begin position="1"/>
        <end position="33"/>
    </location>
</feature>
<evidence type="ECO:0000313" key="3">
    <source>
        <dbReference type="Proteomes" id="UP000789739"/>
    </source>
</evidence>
<name>A0A9N9CAN3_9GLOM</name>
<feature type="compositionally biased region" description="Low complexity" evidence="1">
    <location>
        <begin position="1"/>
        <end position="18"/>
    </location>
</feature>
<dbReference type="EMBL" id="CAJVPI010001078">
    <property type="protein sequence ID" value="CAG8593150.1"/>
    <property type="molecule type" value="Genomic_DNA"/>
</dbReference>
<dbReference type="AlphaFoldDB" id="A0A9N9CAN3"/>
<reference evidence="2" key="1">
    <citation type="submission" date="2021-06" db="EMBL/GenBank/DDBJ databases">
        <authorList>
            <person name="Kallberg Y."/>
            <person name="Tangrot J."/>
            <person name="Rosling A."/>
        </authorList>
    </citation>
    <scope>NUCLEOTIDE SEQUENCE</scope>
    <source>
        <strain evidence="2">BR232B</strain>
    </source>
</reference>
<dbReference type="Proteomes" id="UP000789739">
    <property type="component" value="Unassembled WGS sequence"/>
</dbReference>
<protein>
    <submittedName>
        <fullName evidence="2">4021_t:CDS:1</fullName>
    </submittedName>
</protein>
<proteinExistence type="predicted"/>
<dbReference type="OrthoDB" id="10396301at2759"/>